<sequence length="319" mass="35289">MDYRQYTLLDNLYNLLLDSSHTHINTLSAKLQLNNEAIDKLLSVLSYMGLDICRSADIVQVKNKFDSIDLNLLTTTLSQAQIHKSINYYFSTTSTNKKAKEATNPAIYLSEHQSAGMGRKEKKWLTPLGQSIALSITHDFEFGLGQLSGLNIATGVAIINTAKKCGCSSLGLKWPNDVLGSQGKVAGILIEASGNNQSCHVIIGIGVNWSVTESLLDTIEQDCMNIEIKSFSRTEFIAQLIIEVETIIAEFAQNRLINIQSNWQKHDLFINQTITVLQDNKHWQAKYIGINQQGCLQVATTQGMKTLTNGEVSIALIPI</sequence>
<gene>
    <name evidence="3" type="ORF">MNBD_GAMMA01-2056</name>
</gene>
<dbReference type="InterPro" id="IPR004143">
    <property type="entry name" value="BPL_LPL_catalytic"/>
</dbReference>
<keyword evidence="1" id="KW-0436">Ligase</keyword>
<dbReference type="InterPro" id="IPR008988">
    <property type="entry name" value="Transcriptional_repressor_C"/>
</dbReference>
<dbReference type="InterPro" id="IPR045864">
    <property type="entry name" value="aa-tRNA-synth_II/BPL/LPL"/>
</dbReference>
<name>A0A3B0VM82_9ZZZZ</name>
<evidence type="ECO:0000256" key="1">
    <source>
        <dbReference type="ARBA" id="ARBA00022598"/>
    </source>
</evidence>
<dbReference type="Gene3D" id="3.30.930.10">
    <property type="entry name" value="Bira Bifunctional Protein, Domain 2"/>
    <property type="match status" value="1"/>
</dbReference>
<dbReference type="InterPro" id="IPR004408">
    <property type="entry name" value="Biotin_CoA_COase_ligase"/>
</dbReference>
<proteinExistence type="predicted"/>
<dbReference type="GO" id="GO:0004077">
    <property type="term" value="F:biotin--[biotin carboxyl-carrier protein] ligase activity"/>
    <property type="evidence" value="ECO:0007669"/>
    <property type="project" value="InterPro"/>
</dbReference>
<evidence type="ECO:0000313" key="3">
    <source>
        <dbReference type="EMBL" id="VAW41610.1"/>
    </source>
</evidence>
<dbReference type="SUPFAM" id="SSF55681">
    <property type="entry name" value="Class II aaRS and biotin synthetases"/>
    <property type="match status" value="1"/>
</dbReference>
<dbReference type="CDD" id="cd16442">
    <property type="entry name" value="BPL"/>
    <property type="match status" value="1"/>
</dbReference>
<dbReference type="NCBIfam" id="TIGR00121">
    <property type="entry name" value="birA_ligase"/>
    <property type="match status" value="1"/>
</dbReference>
<dbReference type="GO" id="GO:0005737">
    <property type="term" value="C:cytoplasm"/>
    <property type="evidence" value="ECO:0007669"/>
    <property type="project" value="TreeGrafter"/>
</dbReference>
<dbReference type="Gene3D" id="2.30.30.100">
    <property type="match status" value="1"/>
</dbReference>
<dbReference type="Pfam" id="PF03099">
    <property type="entry name" value="BPL_LplA_LipB"/>
    <property type="match status" value="1"/>
</dbReference>
<dbReference type="PROSITE" id="PS51733">
    <property type="entry name" value="BPL_LPL_CATALYTIC"/>
    <property type="match status" value="1"/>
</dbReference>
<reference evidence="3" key="1">
    <citation type="submission" date="2018-06" db="EMBL/GenBank/DDBJ databases">
        <authorList>
            <person name="Zhirakovskaya E."/>
        </authorList>
    </citation>
    <scope>NUCLEOTIDE SEQUENCE</scope>
</reference>
<dbReference type="AlphaFoldDB" id="A0A3B0VM82"/>
<dbReference type="EMBL" id="UOEW01000315">
    <property type="protein sequence ID" value="VAW41610.1"/>
    <property type="molecule type" value="Genomic_DNA"/>
</dbReference>
<dbReference type="PANTHER" id="PTHR12835:SF5">
    <property type="entry name" value="BIOTIN--PROTEIN LIGASE"/>
    <property type="match status" value="1"/>
</dbReference>
<evidence type="ECO:0000259" key="2">
    <source>
        <dbReference type="PROSITE" id="PS51733"/>
    </source>
</evidence>
<feature type="domain" description="BPL/LPL catalytic" evidence="2">
    <location>
        <begin position="71"/>
        <end position="252"/>
    </location>
</feature>
<dbReference type="PANTHER" id="PTHR12835">
    <property type="entry name" value="BIOTIN PROTEIN LIGASE"/>
    <property type="match status" value="1"/>
</dbReference>
<organism evidence="3">
    <name type="scientific">hydrothermal vent metagenome</name>
    <dbReference type="NCBI Taxonomy" id="652676"/>
    <lineage>
        <taxon>unclassified sequences</taxon>
        <taxon>metagenomes</taxon>
        <taxon>ecological metagenomes</taxon>
    </lineage>
</organism>
<dbReference type="SUPFAM" id="SSF50037">
    <property type="entry name" value="C-terminal domain of transcriptional repressors"/>
    <property type="match status" value="1"/>
</dbReference>
<protein>
    <recommendedName>
        <fullName evidence="2">BPL/LPL catalytic domain-containing protein</fullName>
    </recommendedName>
</protein>
<accession>A0A3B0VM82</accession>